<dbReference type="SUPFAM" id="SSF55298">
    <property type="entry name" value="YjgF-like"/>
    <property type="match status" value="1"/>
</dbReference>
<accession>A0ABN1EZU6</accession>
<proteinExistence type="predicted"/>
<reference evidence="2 3" key="1">
    <citation type="journal article" date="2019" name="Int. J. Syst. Evol. Microbiol.">
        <title>The Global Catalogue of Microorganisms (GCM) 10K type strain sequencing project: providing services to taxonomists for standard genome sequencing and annotation.</title>
        <authorList>
            <consortium name="The Broad Institute Genomics Platform"/>
            <consortium name="The Broad Institute Genome Sequencing Center for Infectious Disease"/>
            <person name="Wu L."/>
            <person name="Ma J."/>
        </authorList>
    </citation>
    <scope>NUCLEOTIDE SEQUENCE [LARGE SCALE GENOMIC DNA]</scope>
    <source>
        <strain evidence="2 3">JCM 15089</strain>
    </source>
</reference>
<dbReference type="InterPro" id="IPR035959">
    <property type="entry name" value="RutC-like_sf"/>
</dbReference>
<feature type="chain" id="PRO_5046574362" evidence="1">
    <location>
        <begin position="23"/>
        <end position="158"/>
    </location>
</feature>
<gene>
    <name evidence="2" type="ORF">GCM10008942_29400</name>
</gene>
<dbReference type="PANTHER" id="PTHR11803">
    <property type="entry name" value="2-IMINOBUTANOATE/2-IMINOPROPANOATE DEAMINASE RIDA"/>
    <property type="match status" value="1"/>
</dbReference>
<dbReference type="Gene3D" id="3.30.1330.40">
    <property type="entry name" value="RutC-like"/>
    <property type="match status" value="1"/>
</dbReference>
<dbReference type="PANTHER" id="PTHR11803:SF39">
    <property type="entry name" value="2-IMINOBUTANOATE_2-IMINOPROPANOATE DEAMINASE"/>
    <property type="match status" value="1"/>
</dbReference>
<keyword evidence="3" id="KW-1185">Reference proteome</keyword>
<keyword evidence="1" id="KW-0732">Signal</keyword>
<protein>
    <submittedName>
        <fullName evidence="2">RidA family protein</fullName>
    </submittedName>
</protein>
<feature type="signal peptide" evidence="1">
    <location>
        <begin position="1"/>
        <end position="22"/>
    </location>
</feature>
<comment type="caution">
    <text evidence="2">The sequence shown here is derived from an EMBL/GenBank/DDBJ whole genome shotgun (WGS) entry which is preliminary data.</text>
</comment>
<dbReference type="Proteomes" id="UP001499951">
    <property type="component" value="Unassembled WGS sequence"/>
</dbReference>
<evidence type="ECO:0000313" key="2">
    <source>
        <dbReference type="EMBL" id="GAA0578647.1"/>
    </source>
</evidence>
<sequence>MKAIVSAAVAFAAMILAAGAGARDDAKVVPNGQLPQWRQHWGYSDAIVTGDTIYLAGVVADTKDGDPNLEAAYTRAFERIGEILAKAGASWDDVVEITSYHTDVKAQMEPMIAVKNRYVRAPFPAWTAIQVVRLIPDRGITEIRITAKLPARIQALHQ</sequence>
<dbReference type="EMBL" id="BAAADD010000008">
    <property type="protein sequence ID" value="GAA0578647.1"/>
    <property type="molecule type" value="Genomic_DNA"/>
</dbReference>
<organism evidence="2 3">
    <name type="scientific">Rhizomicrobium electricum</name>
    <dbReference type="NCBI Taxonomy" id="480070"/>
    <lineage>
        <taxon>Bacteria</taxon>
        <taxon>Pseudomonadati</taxon>
        <taxon>Pseudomonadota</taxon>
        <taxon>Alphaproteobacteria</taxon>
        <taxon>Micropepsales</taxon>
        <taxon>Micropepsaceae</taxon>
        <taxon>Rhizomicrobium</taxon>
    </lineage>
</organism>
<dbReference type="RefSeq" id="WP_166936759.1">
    <property type="nucleotide sequence ID" value="NZ_BAAADD010000008.1"/>
</dbReference>
<evidence type="ECO:0000256" key="1">
    <source>
        <dbReference type="SAM" id="SignalP"/>
    </source>
</evidence>
<dbReference type="InterPro" id="IPR006175">
    <property type="entry name" value="YjgF/YER057c/UK114"/>
</dbReference>
<name>A0ABN1EZU6_9PROT</name>
<evidence type="ECO:0000313" key="3">
    <source>
        <dbReference type="Proteomes" id="UP001499951"/>
    </source>
</evidence>
<dbReference type="Pfam" id="PF01042">
    <property type="entry name" value="Ribonuc_L-PSP"/>
    <property type="match status" value="1"/>
</dbReference>